<accession>A0A9X1JWU9</accession>
<gene>
    <name evidence="1" type="ORF">KX928_00665</name>
</gene>
<comment type="caution">
    <text evidence="1">The sequence shown here is derived from an EMBL/GenBank/DDBJ whole genome shotgun (WGS) entry which is preliminary data.</text>
</comment>
<organism evidence="1 2">
    <name type="scientific">Roseobacter insulae</name>
    <dbReference type="NCBI Taxonomy" id="2859783"/>
    <lineage>
        <taxon>Bacteria</taxon>
        <taxon>Pseudomonadati</taxon>
        <taxon>Pseudomonadota</taxon>
        <taxon>Alphaproteobacteria</taxon>
        <taxon>Rhodobacterales</taxon>
        <taxon>Roseobacteraceae</taxon>
        <taxon>Roseobacter</taxon>
    </lineage>
</organism>
<dbReference type="Proteomes" id="UP001138661">
    <property type="component" value="Unassembled WGS sequence"/>
</dbReference>
<dbReference type="AlphaFoldDB" id="A0A9X1JWU9"/>
<dbReference type="Pfam" id="PF10116">
    <property type="entry name" value="Host_attach"/>
    <property type="match status" value="1"/>
</dbReference>
<dbReference type="EMBL" id="JAHXDN010000001">
    <property type="protein sequence ID" value="MBW4706291.1"/>
    <property type="molecule type" value="Genomic_DNA"/>
</dbReference>
<dbReference type="InterPro" id="IPR019291">
    <property type="entry name" value="Host_attachment_protein"/>
</dbReference>
<proteinExistence type="predicted"/>
<dbReference type="RefSeq" id="WP_219497807.1">
    <property type="nucleotide sequence ID" value="NZ_JAHXDN010000001.1"/>
</dbReference>
<sequence length="145" mass="15914">MKPVVTWIVLANAREARVVAHHGPGKGLVELPEQRWRAEKAPQPRDRAGVGHSIAGPGIAAVEQSDAQLHIDTRFAQDIVRRLGRSLDAKHFERLVLVAGPHMLGLLRAHLTDRLRDVITGEIVKDLSTQPMDVLEARLGDVIAV</sequence>
<reference evidence="1" key="1">
    <citation type="submission" date="2021-07" db="EMBL/GenBank/DDBJ databases">
        <title>Roseobacter insulae sp. nov., isolated from a tidal flat.</title>
        <authorList>
            <person name="Park S."/>
            <person name="Yoon J.-H."/>
        </authorList>
    </citation>
    <scope>NUCLEOTIDE SEQUENCE</scope>
    <source>
        <strain evidence="1">YSTF-M11</strain>
    </source>
</reference>
<evidence type="ECO:0000313" key="1">
    <source>
        <dbReference type="EMBL" id="MBW4706291.1"/>
    </source>
</evidence>
<keyword evidence="2" id="KW-1185">Reference proteome</keyword>
<evidence type="ECO:0000313" key="2">
    <source>
        <dbReference type="Proteomes" id="UP001138661"/>
    </source>
</evidence>
<protein>
    <submittedName>
        <fullName evidence="1">Host attachment protein</fullName>
    </submittedName>
</protein>
<name>A0A9X1JWU9_9RHOB</name>